<dbReference type="EMBL" id="MCBR01020727">
    <property type="protein sequence ID" value="RKF54995.1"/>
    <property type="molecule type" value="Genomic_DNA"/>
</dbReference>
<evidence type="ECO:0000256" key="1">
    <source>
        <dbReference type="SAM" id="MobiDB-lite"/>
    </source>
</evidence>
<reference evidence="2 3" key="1">
    <citation type="journal article" date="2018" name="BMC Genomics">
        <title>Comparative genome analyses reveal sequence features reflecting distinct modes of host-adaptation between dicot and monocot powdery mildew.</title>
        <authorList>
            <person name="Wu Y."/>
            <person name="Ma X."/>
            <person name="Pan Z."/>
            <person name="Kale S.D."/>
            <person name="Song Y."/>
            <person name="King H."/>
            <person name="Zhang Q."/>
            <person name="Presley C."/>
            <person name="Deng X."/>
            <person name="Wei C.I."/>
            <person name="Xiao S."/>
        </authorList>
    </citation>
    <scope>NUCLEOTIDE SEQUENCE [LARGE SCALE GENOMIC DNA]</scope>
    <source>
        <strain evidence="2">UCSC1</strain>
    </source>
</reference>
<feature type="compositionally biased region" description="Polar residues" evidence="1">
    <location>
        <begin position="92"/>
        <end position="102"/>
    </location>
</feature>
<accession>A0A420HC76</accession>
<gene>
    <name evidence="2" type="ORF">GcC1_207035</name>
</gene>
<organism evidence="2 3">
    <name type="scientific">Golovinomyces cichoracearum</name>
    <dbReference type="NCBI Taxonomy" id="62708"/>
    <lineage>
        <taxon>Eukaryota</taxon>
        <taxon>Fungi</taxon>
        <taxon>Dikarya</taxon>
        <taxon>Ascomycota</taxon>
        <taxon>Pezizomycotina</taxon>
        <taxon>Leotiomycetes</taxon>
        <taxon>Erysiphales</taxon>
        <taxon>Erysiphaceae</taxon>
        <taxon>Golovinomyces</taxon>
    </lineage>
</organism>
<sequence length="111" mass="11925">MSEVKLVAEKLEALAEYRSKGAAQIKTKLGPPKSGNALAMERSETVKDADGDTIMTDAAAILAALTNLLQNSQSENVASINMQRDKLKGIASRQSESVQNQQPPAPWRSKS</sequence>
<evidence type="ECO:0000313" key="3">
    <source>
        <dbReference type="Proteomes" id="UP000285405"/>
    </source>
</evidence>
<evidence type="ECO:0000313" key="2">
    <source>
        <dbReference type="EMBL" id="RKF54995.1"/>
    </source>
</evidence>
<protein>
    <submittedName>
        <fullName evidence="2">Uncharacterized protein</fullName>
    </submittedName>
</protein>
<name>A0A420HC76_9PEZI</name>
<dbReference type="OrthoDB" id="10610641at2759"/>
<feature type="region of interest" description="Disordered" evidence="1">
    <location>
        <begin position="88"/>
        <end position="111"/>
    </location>
</feature>
<dbReference type="AlphaFoldDB" id="A0A420HC76"/>
<comment type="caution">
    <text evidence="2">The sequence shown here is derived from an EMBL/GenBank/DDBJ whole genome shotgun (WGS) entry which is preliminary data.</text>
</comment>
<dbReference type="Proteomes" id="UP000285405">
    <property type="component" value="Unassembled WGS sequence"/>
</dbReference>
<proteinExistence type="predicted"/>